<dbReference type="Proteomes" id="UP000632849">
    <property type="component" value="Unassembled WGS sequence"/>
</dbReference>
<reference evidence="2" key="1">
    <citation type="journal article" date="2014" name="Int. J. Syst. Evol. Microbiol.">
        <title>Complete genome sequence of Corynebacterium casei LMG S-19264T (=DSM 44701T), isolated from a smear-ripened cheese.</title>
        <authorList>
            <consortium name="US DOE Joint Genome Institute (JGI-PGF)"/>
            <person name="Walter F."/>
            <person name="Albersmeier A."/>
            <person name="Kalinowski J."/>
            <person name="Ruckert C."/>
        </authorList>
    </citation>
    <scope>NUCLEOTIDE SEQUENCE</scope>
    <source>
        <strain evidence="2">JCM 4122</strain>
    </source>
</reference>
<dbReference type="GO" id="GO:0004066">
    <property type="term" value="F:asparagine synthase (glutamine-hydrolyzing) activity"/>
    <property type="evidence" value="ECO:0007669"/>
    <property type="project" value="InterPro"/>
</dbReference>
<dbReference type="SUPFAM" id="SSF52402">
    <property type="entry name" value="Adenine nucleotide alpha hydrolases-like"/>
    <property type="match status" value="1"/>
</dbReference>
<accession>A0A919BJY7</accession>
<reference evidence="2" key="2">
    <citation type="submission" date="2020-09" db="EMBL/GenBank/DDBJ databases">
        <authorList>
            <person name="Sun Q."/>
            <person name="Ohkuma M."/>
        </authorList>
    </citation>
    <scope>NUCLEOTIDE SEQUENCE</scope>
    <source>
        <strain evidence="2">JCM 4122</strain>
    </source>
</reference>
<dbReference type="InterPro" id="IPR029055">
    <property type="entry name" value="Ntn_hydrolases_N"/>
</dbReference>
<evidence type="ECO:0000259" key="1">
    <source>
        <dbReference type="Pfam" id="PF00733"/>
    </source>
</evidence>
<dbReference type="SUPFAM" id="SSF56235">
    <property type="entry name" value="N-terminal nucleophile aminohydrolases (Ntn hydrolases)"/>
    <property type="match status" value="1"/>
</dbReference>
<proteinExistence type="predicted"/>
<feature type="domain" description="Asparagine synthetase" evidence="1">
    <location>
        <begin position="190"/>
        <end position="577"/>
    </location>
</feature>
<organism evidence="2 3">
    <name type="scientific">Streptomyces filamentosus</name>
    <name type="common">Streptomyces roseosporus</name>
    <dbReference type="NCBI Taxonomy" id="67294"/>
    <lineage>
        <taxon>Bacteria</taxon>
        <taxon>Bacillati</taxon>
        <taxon>Actinomycetota</taxon>
        <taxon>Actinomycetes</taxon>
        <taxon>Kitasatosporales</taxon>
        <taxon>Streptomycetaceae</taxon>
        <taxon>Streptomyces</taxon>
    </lineage>
</organism>
<dbReference type="InterPro" id="IPR014729">
    <property type="entry name" value="Rossmann-like_a/b/a_fold"/>
</dbReference>
<comment type="caution">
    <text evidence="2">The sequence shown here is derived from an EMBL/GenBank/DDBJ whole genome shotgun (WGS) entry which is preliminary data.</text>
</comment>
<gene>
    <name evidence="2" type="primary">asnB</name>
    <name evidence="2" type="ORF">GCM10017667_29410</name>
</gene>
<name>A0A919BJY7_STRFL</name>
<dbReference type="AlphaFoldDB" id="A0A919BJY7"/>
<keyword evidence="3" id="KW-1185">Reference proteome</keyword>
<protein>
    <submittedName>
        <fullName evidence="2">Asparagine synthase</fullName>
    </submittedName>
</protein>
<dbReference type="NCBIfam" id="NF033561">
    <property type="entry name" value="macrolact_Ik_Al"/>
    <property type="match status" value="1"/>
</dbReference>
<dbReference type="GO" id="GO:0006529">
    <property type="term" value="P:asparagine biosynthetic process"/>
    <property type="evidence" value="ECO:0007669"/>
    <property type="project" value="InterPro"/>
</dbReference>
<evidence type="ECO:0000313" key="2">
    <source>
        <dbReference type="EMBL" id="GHF97181.1"/>
    </source>
</evidence>
<dbReference type="EMBL" id="BNBE01000001">
    <property type="protein sequence ID" value="GHF97181.1"/>
    <property type="molecule type" value="Genomic_DNA"/>
</dbReference>
<dbReference type="Gene3D" id="3.40.50.620">
    <property type="entry name" value="HUPs"/>
    <property type="match status" value="2"/>
</dbReference>
<dbReference type="RefSeq" id="WP_190041698.1">
    <property type="nucleotide sequence ID" value="NZ_BNBE01000001.1"/>
</dbReference>
<dbReference type="Pfam" id="PF00733">
    <property type="entry name" value="Asn_synthase"/>
    <property type="match status" value="1"/>
</dbReference>
<dbReference type="InterPro" id="IPR001962">
    <property type="entry name" value="Asn_synthase"/>
</dbReference>
<sequence>MPIGGFSANRPGLPHPVGAHVLAAPTAWRSGGIPVRVARHADRCVLVAGPCGADDGEVRGLARRAVPASVAWRWPGAYAVMEDAGNGVVVHTDPVGALPVYAVAWEGTWAWSTSARFLAALAGSRIDVERLACAVLAPSLPVLAEGRSHFDGVEQLPPGCRVALPPDGSPYAASATWRPDPVGGPPHLRLRNALTSAVRLRATADPALAGDLSGGLDSTTLSVVAASMLDRPLDAVTVHPEGMTDGADLSYARLAVAASNGRIAHRPLPLTAAHRPYTRLHGVPVTDEPAPSTLTHTRLLGQLRWMRETLGTRTHLTGDGGDSVLFQPPAHLADLVHHGHYRRAAGEAVGWARLRRTPVTPLLRDAAAMARTTRAQALARLATNPGERLGTGDVRWFPTLPVPPWATPDALRLLARAAERAAARPDVLPGLDASVRVLVDEIREVARTAAADAELAASEGIDLHNPFLDARVVDAILRTPLRDRPPLHAYKPTLTKAFADTLPAEVRARTTKGGFEADHYSGMRAALPELLDSAGLRLAALGLLDLARFRADVRRASAGVPMPLATIEQALTVDAWLHAIDRTPPPVWASPVPGKAV</sequence>
<evidence type="ECO:0000313" key="3">
    <source>
        <dbReference type="Proteomes" id="UP000632849"/>
    </source>
</evidence>